<evidence type="ECO:0000256" key="1">
    <source>
        <dbReference type="SAM" id="MobiDB-lite"/>
    </source>
</evidence>
<reference evidence="2 3" key="1">
    <citation type="journal article" date="2023" name="Sci. Data">
        <title>Genome assembly of the Korean intertidal mud-creeper Batillaria attramentaria.</title>
        <authorList>
            <person name="Patra A.K."/>
            <person name="Ho P.T."/>
            <person name="Jun S."/>
            <person name="Lee S.J."/>
            <person name="Kim Y."/>
            <person name="Won Y.J."/>
        </authorList>
    </citation>
    <scope>NUCLEOTIDE SEQUENCE [LARGE SCALE GENOMIC DNA]</scope>
    <source>
        <strain evidence="2">Wonlab-2016</strain>
    </source>
</reference>
<dbReference type="AlphaFoldDB" id="A0ABD0JNZ0"/>
<feature type="region of interest" description="Disordered" evidence="1">
    <location>
        <begin position="1"/>
        <end position="66"/>
    </location>
</feature>
<keyword evidence="3" id="KW-1185">Reference proteome</keyword>
<gene>
    <name evidence="2" type="ORF">BaRGS_00032256</name>
</gene>
<protein>
    <submittedName>
        <fullName evidence="2">Uncharacterized protein</fullName>
    </submittedName>
</protein>
<name>A0ABD0JNZ0_9CAEN</name>
<proteinExistence type="predicted"/>
<accession>A0ABD0JNZ0</accession>
<dbReference type="Proteomes" id="UP001519460">
    <property type="component" value="Unassembled WGS sequence"/>
</dbReference>
<sequence length="105" mass="11754">MIRDTFANRTEHEREVYLPETKSALPLSTNSQTNPSSNPPIKHSSPKDERAGETSTKVSLARKKSSPDSLYLRQAKFSYISRGAARRKSCRPSLKLLADENHVLA</sequence>
<feature type="non-terminal residue" evidence="2">
    <location>
        <position position="105"/>
    </location>
</feature>
<comment type="caution">
    <text evidence="2">The sequence shown here is derived from an EMBL/GenBank/DDBJ whole genome shotgun (WGS) entry which is preliminary data.</text>
</comment>
<evidence type="ECO:0000313" key="3">
    <source>
        <dbReference type="Proteomes" id="UP001519460"/>
    </source>
</evidence>
<organism evidence="2 3">
    <name type="scientific">Batillaria attramentaria</name>
    <dbReference type="NCBI Taxonomy" id="370345"/>
    <lineage>
        <taxon>Eukaryota</taxon>
        <taxon>Metazoa</taxon>
        <taxon>Spiralia</taxon>
        <taxon>Lophotrochozoa</taxon>
        <taxon>Mollusca</taxon>
        <taxon>Gastropoda</taxon>
        <taxon>Caenogastropoda</taxon>
        <taxon>Sorbeoconcha</taxon>
        <taxon>Cerithioidea</taxon>
        <taxon>Batillariidae</taxon>
        <taxon>Batillaria</taxon>
    </lineage>
</organism>
<feature type="compositionally biased region" description="Low complexity" evidence="1">
    <location>
        <begin position="26"/>
        <end position="40"/>
    </location>
</feature>
<dbReference type="EMBL" id="JACVVK020000374">
    <property type="protein sequence ID" value="KAK7476508.1"/>
    <property type="molecule type" value="Genomic_DNA"/>
</dbReference>
<evidence type="ECO:0000313" key="2">
    <source>
        <dbReference type="EMBL" id="KAK7476508.1"/>
    </source>
</evidence>